<evidence type="ECO:0000256" key="1">
    <source>
        <dbReference type="SAM" id="MobiDB-lite"/>
    </source>
</evidence>
<dbReference type="InParanoid" id="A0A0D0CQR2"/>
<reference evidence="2 3" key="1">
    <citation type="submission" date="2014-04" db="EMBL/GenBank/DDBJ databases">
        <authorList>
            <consortium name="DOE Joint Genome Institute"/>
            <person name="Kuo A."/>
            <person name="Kohler A."/>
            <person name="Jargeat P."/>
            <person name="Nagy L.G."/>
            <person name="Floudas D."/>
            <person name="Copeland A."/>
            <person name="Barry K.W."/>
            <person name="Cichocki N."/>
            <person name="Veneault-Fourrey C."/>
            <person name="LaButti K."/>
            <person name="Lindquist E.A."/>
            <person name="Lipzen A."/>
            <person name="Lundell T."/>
            <person name="Morin E."/>
            <person name="Murat C."/>
            <person name="Sun H."/>
            <person name="Tunlid A."/>
            <person name="Henrissat B."/>
            <person name="Grigoriev I.V."/>
            <person name="Hibbett D.S."/>
            <person name="Martin F."/>
            <person name="Nordberg H.P."/>
            <person name="Cantor M.N."/>
            <person name="Hua S.X."/>
        </authorList>
    </citation>
    <scope>NUCLEOTIDE SEQUENCE [LARGE SCALE GENOMIC DNA]</scope>
    <source>
        <strain evidence="2 3">Ve08.2h10</strain>
    </source>
</reference>
<feature type="region of interest" description="Disordered" evidence="1">
    <location>
        <begin position="183"/>
        <end position="211"/>
    </location>
</feature>
<evidence type="ECO:0000313" key="2">
    <source>
        <dbReference type="EMBL" id="KIK77708.1"/>
    </source>
</evidence>
<accession>A0A0D0CQR2</accession>
<evidence type="ECO:0000313" key="3">
    <source>
        <dbReference type="Proteomes" id="UP000054538"/>
    </source>
</evidence>
<keyword evidence="3" id="KW-1185">Reference proteome</keyword>
<protein>
    <submittedName>
        <fullName evidence="2">Uncharacterized protein</fullName>
    </submittedName>
</protein>
<sequence>MRRNGGRRSGEAEKRRNGARRKRTWSGVGSGEVELTCAAQNMTENFEATPNGRMEIATSESSRLPFVKLYPVRSSSPLKVTTMLQRIMDGMETPIDEPLIVSWMPKPCLLRTRADTPASSALAGAPELEPKKKRANPNTVLHITKSSTAWNLCAAAYKAEKGKGRLVTSGEYEAYWDTLTAEEKQPWIDKETKGKGKANDRKEDARAVESG</sequence>
<dbReference type="AlphaFoldDB" id="A0A0D0CQR2"/>
<feature type="region of interest" description="Disordered" evidence="1">
    <location>
        <begin position="1"/>
        <end position="28"/>
    </location>
</feature>
<name>A0A0D0CQR2_9AGAM</name>
<proteinExistence type="predicted"/>
<dbReference type="HOGENOM" id="CLU_1305212_0_0_1"/>
<dbReference type="OrthoDB" id="2677480at2759"/>
<dbReference type="Proteomes" id="UP000054538">
    <property type="component" value="Unassembled WGS sequence"/>
</dbReference>
<gene>
    <name evidence="2" type="ORF">PAXRUDRAFT_17314</name>
</gene>
<organism evidence="2 3">
    <name type="scientific">Paxillus rubicundulus Ve08.2h10</name>
    <dbReference type="NCBI Taxonomy" id="930991"/>
    <lineage>
        <taxon>Eukaryota</taxon>
        <taxon>Fungi</taxon>
        <taxon>Dikarya</taxon>
        <taxon>Basidiomycota</taxon>
        <taxon>Agaricomycotina</taxon>
        <taxon>Agaricomycetes</taxon>
        <taxon>Agaricomycetidae</taxon>
        <taxon>Boletales</taxon>
        <taxon>Paxilineae</taxon>
        <taxon>Paxillaceae</taxon>
        <taxon>Paxillus</taxon>
    </lineage>
</organism>
<reference evidence="3" key="2">
    <citation type="submission" date="2015-01" db="EMBL/GenBank/DDBJ databases">
        <title>Evolutionary Origins and Diversification of the Mycorrhizal Mutualists.</title>
        <authorList>
            <consortium name="DOE Joint Genome Institute"/>
            <consortium name="Mycorrhizal Genomics Consortium"/>
            <person name="Kohler A."/>
            <person name="Kuo A."/>
            <person name="Nagy L.G."/>
            <person name="Floudas D."/>
            <person name="Copeland A."/>
            <person name="Barry K.W."/>
            <person name="Cichocki N."/>
            <person name="Veneault-Fourrey C."/>
            <person name="LaButti K."/>
            <person name="Lindquist E.A."/>
            <person name="Lipzen A."/>
            <person name="Lundell T."/>
            <person name="Morin E."/>
            <person name="Murat C."/>
            <person name="Riley R."/>
            <person name="Ohm R."/>
            <person name="Sun H."/>
            <person name="Tunlid A."/>
            <person name="Henrissat B."/>
            <person name="Grigoriev I.V."/>
            <person name="Hibbett D.S."/>
            <person name="Martin F."/>
        </authorList>
    </citation>
    <scope>NUCLEOTIDE SEQUENCE [LARGE SCALE GENOMIC DNA]</scope>
    <source>
        <strain evidence="3">Ve08.2h10</strain>
    </source>
</reference>
<dbReference type="EMBL" id="KN826866">
    <property type="protein sequence ID" value="KIK77708.1"/>
    <property type="molecule type" value="Genomic_DNA"/>
</dbReference>